<accession>A0A2U0SEB6</accession>
<organism evidence="1 2">
    <name type="scientific">Sphingomonas pokkalii</name>
    <dbReference type="NCBI Taxonomy" id="2175090"/>
    <lineage>
        <taxon>Bacteria</taxon>
        <taxon>Pseudomonadati</taxon>
        <taxon>Pseudomonadota</taxon>
        <taxon>Alphaproteobacteria</taxon>
        <taxon>Sphingomonadales</taxon>
        <taxon>Sphingomonadaceae</taxon>
        <taxon>Sphingomonas</taxon>
    </lineage>
</organism>
<keyword evidence="2" id="KW-1185">Reference proteome</keyword>
<dbReference type="PROSITE" id="PS51257">
    <property type="entry name" value="PROKAR_LIPOPROTEIN"/>
    <property type="match status" value="1"/>
</dbReference>
<dbReference type="EMBL" id="QENQ01000001">
    <property type="protein sequence ID" value="PVX29728.1"/>
    <property type="molecule type" value="Genomic_DNA"/>
</dbReference>
<dbReference type="Proteomes" id="UP000245890">
    <property type="component" value="Unassembled WGS sequence"/>
</dbReference>
<gene>
    <name evidence="1" type="ORF">DD559_10680</name>
</gene>
<name>A0A2U0SEB6_9SPHN</name>
<evidence type="ECO:0000313" key="2">
    <source>
        <dbReference type="Proteomes" id="UP000245890"/>
    </source>
</evidence>
<sequence>MRIPSECRTWLLLPVVLATTACGTQTPTKTMTIDTVVANIDALNGQTVRVFGYLPECEPMSCGLYRNKAEADQIGRSMKAMRVALDAGADDVSGIRMPLHPSLAIGEGPPWAFFDLRARLTAGHYAILTGKISNKCRSNGKPVCLDRATDLEPIAIQQAAAPL</sequence>
<comment type="caution">
    <text evidence="1">The sequence shown here is derived from an EMBL/GenBank/DDBJ whole genome shotgun (WGS) entry which is preliminary data.</text>
</comment>
<dbReference type="AlphaFoldDB" id="A0A2U0SEB6"/>
<protein>
    <submittedName>
        <fullName evidence="1">Uncharacterized protein</fullName>
    </submittedName>
</protein>
<proteinExistence type="predicted"/>
<evidence type="ECO:0000313" key="1">
    <source>
        <dbReference type="EMBL" id="PVX29728.1"/>
    </source>
</evidence>
<reference evidence="1 2" key="1">
    <citation type="submission" date="2018-05" db="EMBL/GenBank/DDBJ databases">
        <title>Description of Sphingomonas pokkalii sp nov, isolated from the rhizosphere of saline tolerant pokkali rice and its draft genome analysis.</title>
        <authorList>
            <person name="Menon R."/>
            <person name="Kumari S."/>
            <person name="Rameshkumar N."/>
        </authorList>
    </citation>
    <scope>NUCLEOTIDE SEQUENCE [LARGE SCALE GENOMIC DNA]</scope>
    <source>
        <strain evidence="1 2">L3B27</strain>
    </source>
</reference>